<sequence length="360" mass="38049">MLKLEKRPSPSVFWGRATPVLAVALTMMAGSLMFAALGKNPFEAIRTIFWDPLFGEFAWYLRGQLLVKAGPLILIAVGLSLGFRAGIWNIGAEGQYIMGAICGAAVGLAAYPTESWLIFPVMVLAGAFGGWVWAMIPAILKTRFNTNEILVSLMLVYVAETVLAMASTGFLRNPDGAGFPGSRNFSSYPAAANPELIAGTGLHWGGVAALGAVVAAYVLLQRHILGFQIKLAGQAPRAARFAGVSPKRLVVMCLGIAGALAGLAGMFEVTGPAGQISIDFNSNYGFTAIIVAFLGRLNPVGILFAGLLMALTYIGGEMASTNLGLPSAAIQAFQGMLLFFLLACDLLTNFRIVPARKEVR</sequence>
<dbReference type="Pfam" id="PF02653">
    <property type="entry name" value="BPD_transp_2"/>
    <property type="match status" value="1"/>
</dbReference>
<dbReference type="GO" id="GO:0022857">
    <property type="term" value="F:transmembrane transporter activity"/>
    <property type="evidence" value="ECO:0007669"/>
    <property type="project" value="InterPro"/>
</dbReference>
<keyword evidence="3 6" id="KW-0812">Transmembrane</keyword>
<keyword evidence="8" id="KW-1185">Reference proteome</keyword>
<protein>
    <submittedName>
        <fullName evidence="7">Nucleoside ABC transporter membrane protein</fullName>
    </submittedName>
</protein>
<evidence type="ECO:0000313" key="7">
    <source>
        <dbReference type="EMBL" id="PTX46596.1"/>
    </source>
</evidence>
<dbReference type="Proteomes" id="UP000244224">
    <property type="component" value="Unassembled WGS sequence"/>
</dbReference>
<dbReference type="PANTHER" id="PTHR47089:SF1">
    <property type="entry name" value="GUANOSINE ABC TRANSPORTER PERMEASE PROTEIN NUPP"/>
    <property type="match status" value="1"/>
</dbReference>
<feature type="transmembrane region" description="Helical" evidence="6">
    <location>
        <begin position="57"/>
        <end position="83"/>
    </location>
</feature>
<feature type="transmembrane region" description="Helical" evidence="6">
    <location>
        <begin position="149"/>
        <end position="171"/>
    </location>
</feature>
<feature type="transmembrane region" description="Helical" evidence="6">
    <location>
        <begin position="202"/>
        <end position="220"/>
    </location>
</feature>
<reference evidence="7 8" key="1">
    <citation type="submission" date="2018-04" db="EMBL/GenBank/DDBJ databases">
        <title>Genomic Encyclopedia of Archaeal and Bacterial Type Strains, Phase II (KMG-II): from individual species to whole genera.</title>
        <authorList>
            <person name="Goeker M."/>
        </authorList>
    </citation>
    <scope>NUCLEOTIDE SEQUENCE [LARGE SCALE GENOMIC DNA]</scope>
    <source>
        <strain evidence="7 8">DSM 21823</strain>
    </source>
</reference>
<dbReference type="AlphaFoldDB" id="A0A2T6AS77"/>
<feature type="transmembrane region" description="Helical" evidence="6">
    <location>
        <begin position="12"/>
        <end position="37"/>
    </location>
</feature>
<dbReference type="InterPro" id="IPR001851">
    <property type="entry name" value="ABC_transp_permease"/>
</dbReference>
<keyword evidence="5 6" id="KW-0472">Membrane</keyword>
<evidence type="ECO:0000256" key="4">
    <source>
        <dbReference type="ARBA" id="ARBA00022989"/>
    </source>
</evidence>
<proteinExistence type="predicted"/>
<feature type="transmembrane region" description="Helical" evidence="6">
    <location>
        <begin position="117"/>
        <end position="140"/>
    </location>
</feature>
<evidence type="ECO:0000256" key="5">
    <source>
        <dbReference type="ARBA" id="ARBA00023136"/>
    </source>
</evidence>
<evidence type="ECO:0000256" key="3">
    <source>
        <dbReference type="ARBA" id="ARBA00022692"/>
    </source>
</evidence>
<name>A0A2T6AS77_9RHOB</name>
<accession>A0A2T6AS77</accession>
<comment type="caution">
    <text evidence="7">The sequence shown here is derived from an EMBL/GenBank/DDBJ whole genome shotgun (WGS) entry which is preliminary data.</text>
</comment>
<dbReference type="PANTHER" id="PTHR47089">
    <property type="entry name" value="ABC TRANSPORTER, PERMEASE PROTEIN"/>
    <property type="match status" value="1"/>
</dbReference>
<dbReference type="GO" id="GO:0005886">
    <property type="term" value="C:plasma membrane"/>
    <property type="evidence" value="ECO:0007669"/>
    <property type="project" value="UniProtKB-SubCell"/>
</dbReference>
<keyword evidence="4 6" id="KW-1133">Transmembrane helix</keyword>
<keyword evidence="2" id="KW-1003">Cell membrane</keyword>
<evidence type="ECO:0000313" key="8">
    <source>
        <dbReference type="Proteomes" id="UP000244224"/>
    </source>
</evidence>
<dbReference type="RefSeq" id="WP_108130224.1">
    <property type="nucleotide sequence ID" value="NZ_QBKP01000016.1"/>
</dbReference>
<comment type="subcellular location">
    <subcellularLocation>
        <location evidence="1">Cell membrane</location>
        <topology evidence="1">Multi-pass membrane protein</topology>
    </subcellularLocation>
</comment>
<dbReference type="CDD" id="cd06580">
    <property type="entry name" value="TM_PBP1_transp_TpRbsC_like"/>
    <property type="match status" value="1"/>
</dbReference>
<dbReference type="EMBL" id="QBKP01000016">
    <property type="protein sequence ID" value="PTX46596.1"/>
    <property type="molecule type" value="Genomic_DNA"/>
</dbReference>
<evidence type="ECO:0000256" key="2">
    <source>
        <dbReference type="ARBA" id="ARBA00022475"/>
    </source>
</evidence>
<feature type="transmembrane region" description="Helical" evidence="6">
    <location>
        <begin position="328"/>
        <end position="350"/>
    </location>
</feature>
<evidence type="ECO:0000256" key="6">
    <source>
        <dbReference type="SAM" id="Phobius"/>
    </source>
</evidence>
<organism evidence="7 8">
    <name type="scientific">Gemmobacter caeni</name>
    <dbReference type="NCBI Taxonomy" id="589035"/>
    <lineage>
        <taxon>Bacteria</taxon>
        <taxon>Pseudomonadati</taxon>
        <taxon>Pseudomonadota</taxon>
        <taxon>Alphaproteobacteria</taxon>
        <taxon>Rhodobacterales</taxon>
        <taxon>Paracoccaceae</taxon>
        <taxon>Gemmobacter</taxon>
    </lineage>
</organism>
<feature type="transmembrane region" description="Helical" evidence="6">
    <location>
        <begin position="249"/>
        <end position="267"/>
    </location>
</feature>
<feature type="transmembrane region" description="Helical" evidence="6">
    <location>
        <begin position="95"/>
        <end position="111"/>
    </location>
</feature>
<gene>
    <name evidence="7" type="ORF">C8N34_11673</name>
</gene>
<dbReference type="OrthoDB" id="9809785at2"/>
<evidence type="ECO:0000256" key="1">
    <source>
        <dbReference type="ARBA" id="ARBA00004651"/>
    </source>
</evidence>